<organism evidence="1 2">
    <name type="scientific">Cirrhinus molitorella</name>
    <name type="common">mud carp</name>
    <dbReference type="NCBI Taxonomy" id="172907"/>
    <lineage>
        <taxon>Eukaryota</taxon>
        <taxon>Metazoa</taxon>
        <taxon>Chordata</taxon>
        <taxon>Craniata</taxon>
        <taxon>Vertebrata</taxon>
        <taxon>Euteleostomi</taxon>
        <taxon>Actinopterygii</taxon>
        <taxon>Neopterygii</taxon>
        <taxon>Teleostei</taxon>
        <taxon>Ostariophysi</taxon>
        <taxon>Cypriniformes</taxon>
        <taxon>Cyprinidae</taxon>
        <taxon>Labeoninae</taxon>
        <taxon>Labeonini</taxon>
        <taxon>Cirrhinus</taxon>
    </lineage>
</organism>
<dbReference type="Proteomes" id="UP001558613">
    <property type="component" value="Unassembled WGS sequence"/>
</dbReference>
<protein>
    <submittedName>
        <fullName evidence="1">Uncharacterized protein</fullName>
    </submittedName>
</protein>
<reference evidence="1 2" key="1">
    <citation type="submission" date="2023-09" db="EMBL/GenBank/DDBJ databases">
        <authorList>
            <person name="Wang M."/>
        </authorList>
    </citation>
    <scope>NUCLEOTIDE SEQUENCE [LARGE SCALE GENOMIC DNA]</scope>
    <source>
        <strain evidence="1">GT-2023</strain>
        <tissue evidence="1">Liver</tissue>
    </source>
</reference>
<comment type="caution">
    <text evidence="1">The sequence shown here is derived from an EMBL/GenBank/DDBJ whole genome shotgun (WGS) entry which is preliminary data.</text>
</comment>
<keyword evidence="2" id="KW-1185">Reference proteome</keyword>
<gene>
    <name evidence="1" type="ORF">QQF64_024354</name>
</gene>
<dbReference type="EMBL" id="JAYMGO010000003">
    <property type="protein sequence ID" value="KAL1277681.1"/>
    <property type="molecule type" value="Genomic_DNA"/>
</dbReference>
<name>A0ABR3NLL8_9TELE</name>
<accession>A0ABR3NLL8</accession>
<evidence type="ECO:0000313" key="1">
    <source>
        <dbReference type="EMBL" id="KAL1277681.1"/>
    </source>
</evidence>
<evidence type="ECO:0000313" key="2">
    <source>
        <dbReference type="Proteomes" id="UP001558613"/>
    </source>
</evidence>
<sequence>MSRHCNEAQEDQAAVDTCDVTWLSERGTGLLREQTLMNSGLTPADIKLHQWKDNPDKVVKHLSLYL</sequence>
<proteinExistence type="predicted"/>